<feature type="region of interest" description="Disordered" evidence="1">
    <location>
        <begin position="1"/>
        <end position="38"/>
    </location>
</feature>
<proteinExistence type="predicted"/>
<reference evidence="2 3" key="1">
    <citation type="journal article" date="2009" name="PLoS ONE">
        <title>Complete genome sequence of the aerobic CO-oxidizing thermophile Thermomicrobium roseum.</title>
        <authorList>
            <person name="Wu D."/>
            <person name="Raymond J."/>
            <person name="Wu M."/>
            <person name="Chatterji S."/>
            <person name="Ren Q."/>
            <person name="Graham J.E."/>
            <person name="Bryant D.A."/>
            <person name="Robb F."/>
            <person name="Colman A."/>
            <person name="Tallon L.J."/>
            <person name="Badger J.H."/>
            <person name="Madupu R."/>
            <person name="Ward N.L."/>
            <person name="Eisen J.A."/>
        </authorList>
    </citation>
    <scope>NUCLEOTIDE SEQUENCE [LARGE SCALE GENOMIC DNA]</scope>
    <source>
        <strain evidence="3">ATCC 27502 / DSM 5159 / P-2</strain>
        <plasmid evidence="2">unnamed</plasmid>
    </source>
</reference>
<evidence type="ECO:0000313" key="2">
    <source>
        <dbReference type="EMBL" id="ACM06652.1"/>
    </source>
</evidence>
<protein>
    <submittedName>
        <fullName evidence="2">Uncharacterized protein</fullName>
    </submittedName>
</protein>
<dbReference type="HOGENOM" id="CLU_2636891_0_0_0"/>
<name>B9L4P9_THERP</name>
<dbReference type="KEGG" id="tro:trd_A0763"/>
<evidence type="ECO:0000256" key="1">
    <source>
        <dbReference type="SAM" id="MobiDB-lite"/>
    </source>
</evidence>
<geneLocation type="plasmid" evidence="3">
    <name>Tros</name>
</geneLocation>
<organism evidence="2 3">
    <name type="scientific">Thermomicrobium roseum (strain ATCC 27502 / DSM 5159 / P-2)</name>
    <dbReference type="NCBI Taxonomy" id="309801"/>
    <lineage>
        <taxon>Bacteria</taxon>
        <taxon>Pseudomonadati</taxon>
        <taxon>Thermomicrobiota</taxon>
        <taxon>Thermomicrobia</taxon>
        <taxon>Thermomicrobiales</taxon>
        <taxon>Thermomicrobiaceae</taxon>
        <taxon>Thermomicrobium</taxon>
    </lineage>
</organism>
<dbReference type="AlphaFoldDB" id="B9L4P9"/>
<dbReference type="EMBL" id="CP001276">
    <property type="protein sequence ID" value="ACM06652.1"/>
    <property type="molecule type" value="Genomic_DNA"/>
</dbReference>
<keyword evidence="2" id="KW-0614">Plasmid</keyword>
<dbReference type="Proteomes" id="UP000000447">
    <property type="component" value="Plasmid unnamed"/>
</dbReference>
<gene>
    <name evidence="2" type="ordered locus">trd_A0763</name>
</gene>
<evidence type="ECO:0000313" key="3">
    <source>
        <dbReference type="Proteomes" id="UP000000447"/>
    </source>
</evidence>
<accession>B9L4P9</accession>
<sequence length="77" mass="8470">MSRSEGRFPSRCFPGTRAIGQRGVPIRGGNPPPTTRLQPCVCLEAGSKRKHTEPSERHRVLADERVPMPKVGCMLST</sequence>
<keyword evidence="3" id="KW-1185">Reference proteome</keyword>